<feature type="region of interest" description="Disordered" evidence="1">
    <location>
        <begin position="116"/>
        <end position="135"/>
    </location>
</feature>
<feature type="compositionally biased region" description="Low complexity" evidence="1">
    <location>
        <begin position="122"/>
        <end position="135"/>
    </location>
</feature>
<dbReference type="OrthoDB" id="9219479at2759"/>
<evidence type="ECO:0000313" key="2">
    <source>
        <dbReference type="EMBL" id="RMC19478.1"/>
    </source>
</evidence>
<organism evidence="2 3">
    <name type="scientific">Hirundo rustica rustica</name>
    <dbReference type="NCBI Taxonomy" id="333673"/>
    <lineage>
        <taxon>Eukaryota</taxon>
        <taxon>Metazoa</taxon>
        <taxon>Chordata</taxon>
        <taxon>Craniata</taxon>
        <taxon>Vertebrata</taxon>
        <taxon>Euteleostomi</taxon>
        <taxon>Archelosauria</taxon>
        <taxon>Archosauria</taxon>
        <taxon>Dinosauria</taxon>
        <taxon>Saurischia</taxon>
        <taxon>Theropoda</taxon>
        <taxon>Coelurosauria</taxon>
        <taxon>Aves</taxon>
        <taxon>Neognathae</taxon>
        <taxon>Neoaves</taxon>
        <taxon>Telluraves</taxon>
        <taxon>Australaves</taxon>
        <taxon>Passeriformes</taxon>
        <taxon>Sylvioidea</taxon>
        <taxon>Hirundinidae</taxon>
        <taxon>Hirundo</taxon>
    </lineage>
</organism>
<dbReference type="EMBL" id="QRBI01000095">
    <property type="protein sequence ID" value="RMC19478.1"/>
    <property type="molecule type" value="Genomic_DNA"/>
</dbReference>
<comment type="caution">
    <text evidence="2">The sequence shown here is derived from an EMBL/GenBank/DDBJ whole genome shotgun (WGS) entry which is preliminary data.</text>
</comment>
<dbReference type="Proteomes" id="UP000269221">
    <property type="component" value="Unassembled WGS sequence"/>
</dbReference>
<name>A0A3M0L1Y2_HIRRU</name>
<dbReference type="AlphaFoldDB" id="A0A3M0L1Y2"/>
<sequence length="155" mass="17585">MSEAERRRIQAEFERLRRLLAEQERTVLGRLAELDDTFAATHAEKSLRVAEGVAQVHRLIGQLEARCLTQDVGSILSSEMRLHLPSGLPKELEKSLSSCCRQSDALWEALEKFRDTDPSMGLPTPKTTLETGTTPLPQLLAERKCVRWDEEEEQD</sequence>
<evidence type="ECO:0000313" key="3">
    <source>
        <dbReference type="Proteomes" id="UP000269221"/>
    </source>
</evidence>
<reference evidence="2 3" key="1">
    <citation type="submission" date="2018-07" db="EMBL/GenBank/DDBJ databases">
        <title>A high quality draft genome assembly of the barn swallow (H. rustica rustica).</title>
        <authorList>
            <person name="Formenti G."/>
            <person name="Chiara M."/>
            <person name="Poveda L."/>
            <person name="Francoijs K.-J."/>
            <person name="Bonisoli-Alquati A."/>
            <person name="Canova L."/>
            <person name="Gianfranceschi L."/>
            <person name="Horner D.S."/>
            <person name="Saino N."/>
        </authorList>
    </citation>
    <scope>NUCLEOTIDE SEQUENCE [LARGE SCALE GENOMIC DNA]</scope>
    <source>
        <strain evidence="2">Chelidonia</strain>
        <tissue evidence="2">Blood</tissue>
    </source>
</reference>
<accession>A0A3M0L1Y2</accession>
<protein>
    <submittedName>
        <fullName evidence="2">Uncharacterized protein</fullName>
    </submittedName>
</protein>
<gene>
    <name evidence="2" type="ORF">DUI87_04090</name>
</gene>
<evidence type="ECO:0000256" key="1">
    <source>
        <dbReference type="SAM" id="MobiDB-lite"/>
    </source>
</evidence>
<dbReference type="STRING" id="333673.A0A3M0L1Y2"/>
<keyword evidence="3" id="KW-1185">Reference proteome</keyword>
<proteinExistence type="predicted"/>